<dbReference type="PANTHER" id="PTHR12748">
    <property type="entry name" value="ORIGIN RECOGNITION COMPLEX SUBUNIT 3"/>
    <property type="match status" value="1"/>
</dbReference>
<keyword evidence="4" id="KW-0597">Phosphoprotein</keyword>
<dbReference type="Pfam" id="PF07034">
    <property type="entry name" value="ORC3_N"/>
    <property type="match status" value="1"/>
</dbReference>
<reference evidence="13" key="1">
    <citation type="journal article" date="2023" name="Insect Mol. Biol.">
        <title>Genome sequencing provides insights into the evolution of gene families encoding plant cell wall-degrading enzymes in longhorned beetles.</title>
        <authorList>
            <person name="Shin N.R."/>
            <person name="Okamura Y."/>
            <person name="Kirsch R."/>
            <person name="Pauchet Y."/>
        </authorList>
    </citation>
    <scope>NUCLEOTIDE SEQUENCE</scope>
    <source>
        <strain evidence="13">AMC_N1</strain>
    </source>
</reference>
<keyword evidence="5" id="KW-0235">DNA replication</keyword>
<evidence type="ECO:0000256" key="5">
    <source>
        <dbReference type="ARBA" id="ARBA00022705"/>
    </source>
</evidence>
<dbReference type="InterPro" id="IPR040855">
    <property type="entry name" value="ORC_WH_C"/>
</dbReference>
<keyword evidence="7" id="KW-0539">Nucleus</keyword>
<evidence type="ECO:0000259" key="12">
    <source>
        <dbReference type="Pfam" id="PF19675"/>
    </source>
</evidence>
<dbReference type="GO" id="GO:0006270">
    <property type="term" value="P:DNA replication initiation"/>
    <property type="evidence" value="ECO:0007669"/>
    <property type="project" value="TreeGrafter"/>
</dbReference>
<dbReference type="GO" id="GO:0003688">
    <property type="term" value="F:DNA replication origin binding"/>
    <property type="evidence" value="ECO:0007669"/>
    <property type="project" value="TreeGrafter"/>
</dbReference>
<feature type="domain" description="Origin recognition complex subunit 3 winged helix C-terminal" evidence="11">
    <location>
        <begin position="572"/>
        <end position="690"/>
    </location>
</feature>
<keyword evidence="14" id="KW-1185">Reference proteome</keyword>
<dbReference type="InterPro" id="IPR045667">
    <property type="entry name" value="ORC3_N"/>
</dbReference>
<comment type="function">
    <text evidence="9">Component of the origin recognition complex (ORC) that binds origins of replication. DNA-binding is ATP-dependent. The specific DNA sequences that define origins of replication have not been identified yet. ORC is required to assemble the pre-replication complex necessary to initiate DNA replication. Binds histone H3 and H4 trimethylation marks H3K9me3, H3K27me3 and H4K20me3.</text>
</comment>
<dbReference type="EMBL" id="JAPWTK010000137">
    <property type="protein sequence ID" value="KAJ8948400.1"/>
    <property type="molecule type" value="Genomic_DNA"/>
</dbReference>
<dbReference type="GO" id="GO:0005664">
    <property type="term" value="C:nuclear origin of replication recognition complex"/>
    <property type="evidence" value="ECO:0007669"/>
    <property type="project" value="InterPro"/>
</dbReference>
<evidence type="ECO:0000256" key="3">
    <source>
        <dbReference type="ARBA" id="ARBA00019085"/>
    </source>
</evidence>
<organism evidence="13 14">
    <name type="scientific">Aromia moschata</name>
    <dbReference type="NCBI Taxonomy" id="1265417"/>
    <lineage>
        <taxon>Eukaryota</taxon>
        <taxon>Metazoa</taxon>
        <taxon>Ecdysozoa</taxon>
        <taxon>Arthropoda</taxon>
        <taxon>Hexapoda</taxon>
        <taxon>Insecta</taxon>
        <taxon>Pterygota</taxon>
        <taxon>Neoptera</taxon>
        <taxon>Endopterygota</taxon>
        <taxon>Coleoptera</taxon>
        <taxon>Polyphaga</taxon>
        <taxon>Cucujiformia</taxon>
        <taxon>Chrysomeloidea</taxon>
        <taxon>Cerambycidae</taxon>
        <taxon>Cerambycinae</taxon>
        <taxon>Callichromatini</taxon>
        <taxon>Aromia</taxon>
    </lineage>
</organism>
<dbReference type="Pfam" id="PF18137">
    <property type="entry name" value="WHD_ORC"/>
    <property type="match status" value="1"/>
</dbReference>
<dbReference type="CDD" id="cd20704">
    <property type="entry name" value="Orc3"/>
    <property type="match status" value="1"/>
</dbReference>
<dbReference type="GO" id="GO:0031261">
    <property type="term" value="C:DNA replication preinitiation complex"/>
    <property type="evidence" value="ECO:0007669"/>
    <property type="project" value="TreeGrafter"/>
</dbReference>
<dbReference type="InterPro" id="IPR020795">
    <property type="entry name" value="ORC3"/>
</dbReference>
<evidence type="ECO:0000256" key="4">
    <source>
        <dbReference type="ARBA" id="ARBA00022553"/>
    </source>
</evidence>
<comment type="similarity">
    <text evidence="2">Belongs to the ORC3 family.</text>
</comment>
<accession>A0AAV8YC32</accession>
<dbReference type="Pfam" id="PF19675">
    <property type="entry name" value="ORC3_ins"/>
    <property type="match status" value="1"/>
</dbReference>
<dbReference type="Proteomes" id="UP001162162">
    <property type="component" value="Unassembled WGS sequence"/>
</dbReference>
<evidence type="ECO:0000256" key="2">
    <source>
        <dbReference type="ARBA" id="ARBA00010977"/>
    </source>
</evidence>
<dbReference type="GO" id="GO:0005656">
    <property type="term" value="C:nuclear pre-replicative complex"/>
    <property type="evidence" value="ECO:0007669"/>
    <property type="project" value="TreeGrafter"/>
</dbReference>
<proteinExistence type="inferred from homology"/>
<dbReference type="PANTHER" id="PTHR12748:SF0">
    <property type="entry name" value="ORIGIN RECOGNITION COMPLEX SUBUNIT 3"/>
    <property type="match status" value="1"/>
</dbReference>
<evidence type="ECO:0000256" key="6">
    <source>
        <dbReference type="ARBA" id="ARBA00023125"/>
    </source>
</evidence>
<evidence type="ECO:0000259" key="10">
    <source>
        <dbReference type="Pfam" id="PF07034"/>
    </source>
</evidence>
<protein>
    <recommendedName>
        <fullName evidence="3">Origin recognition complex subunit 3</fullName>
    </recommendedName>
</protein>
<dbReference type="AlphaFoldDB" id="A0AAV8YC32"/>
<dbReference type="InterPro" id="IPR045663">
    <property type="entry name" value="ORC3_ins"/>
</dbReference>
<name>A0AAV8YC32_9CUCU</name>
<feature type="domain" description="Origin recognition complex subunit 3 N-terminal" evidence="10">
    <location>
        <begin position="5"/>
        <end position="322"/>
    </location>
</feature>
<sequence>MGDQHTVSVSKGVFVFKNNFKPSRKKKHKMVVGANKSIFSNNLWYQSYFALWKKIEQDIEELNVEMLVSVLSDLMIFIKNSHDNGTDGEIPTAALLTGINMPDHEFQFKALSNQIKLTVSPHVSVLHSQDCQNLKYLIENMVNQFINEHDTCTTHMEMEEEDSSKQIKKSLLNLPLLQSWYEDLYKENISTTPKKHKSKTRRNVLVVIIPDLESFSAQVLQKFILLVSWYVDKLPFVFVFGIATSINTLHTMLPYKVSSKINIRVFNSQPSLFALSCPFKLGGRVFNLLIDIFLFYDFSVSNFIQNIKFAMAEHFSQGNARALCTSDSKEIKRILQSFTHEDCENEGKNETYQNRIKLLSDDEYFKSVLEEEITKIRKCVRRLHVFLKCLHFLVNDLPKAPLGKQVRELYSLAVSTNITKTPEYKECFQLLGFQSKEELTSKLSKIMKYVSSLLNDTNKPNKMKIFMDELNNYWNEINNLDMNTPEDKPHSVQEDNLILGQMDRKQLKEKLLGMSKQTDKRMNRYENLRKNILNFLSGVFEEYLIEPSSLYFHEIFFFNHISIQNYIVGTHRSAIHNALNDPQYYLQCKCCEIPNSLVIRPSMPDICITYKLHLECGKMINLYDWLQAFLSIVDPMESEDDSKRIVDPELQYPLEINLQARFTQAITELEFLGFVKSSKRKADHVSRLTWGG</sequence>
<gene>
    <name evidence="13" type="ORF">NQ318_009908</name>
</gene>
<evidence type="ECO:0000256" key="1">
    <source>
        <dbReference type="ARBA" id="ARBA00004123"/>
    </source>
</evidence>
<evidence type="ECO:0000259" key="11">
    <source>
        <dbReference type="Pfam" id="PF18137"/>
    </source>
</evidence>
<comment type="caution">
    <text evidence="13">The sequence shown here is derived from an EMBL/GenBank/DDBJ whole genome shotgun (WGS) entry which is preliminary data.</text>
</comment>
<evidence type="ECO:0000256" key="9">
    <source>
        <dbReference type="ARBA" id="ARBA00045241"/>
    </source>
</evidence>
<comment type="subunit">
    <text evidence="8">Component of ORC, a complex composed of at least 6 subunits: ORC1, ORC2, ORC3, ORC4, ORC5 and ORC6. ORC is regulated in a cell-cycle dependent manner. It is sequentially assembled at the exit from anaphase of mitosis and disassembled as cells enter S phase.</text>
</comment>
<evidence type="ECO:0000256" key="7">
    <source>
        <dbReference type="ARBA" id="ARBA00023242"/>
    </source>
</evidence>
<keyword evidence="6" id="KW-0238">DNA-binding</keyword>
<evidence type="ECO:0000256" key="8">
    <source>
        <dbReference type="ARBA" id="ARBA00026084"/>
    </source>
</evidence>
<feature type="domain" description="Origin recognition complex subunit 3 insertion" evidence="12">
    <location>
        <begin position="327"/>
        <end position="560"/>
    </location>
</feature>
<comment type="subcellular location">
    <subcellularLocation>
        <location evidence="1">Nucleus</location>
    </subcellularLocation>
</comment>
<evidence type="ECO:0000313" key="14">
    <source>
        <dbReference type="Proteomes" id="UP001162162"/>
    </source>
</evidence>
<evidence type="ECO:0000313" key="13">
    <source>
        <dbReference type="EMBL" id="KAJ8948400.1"/>
    </source>
</evidence>